<dbReference type="SUPFAM" id="SSF46785">
    <property type="entry name" value="Winged helix' DNA-binding domain"/>
    <property type="match status" value="1"/>
</dbReference>
<dbReference type="GO" id="GO:0003700">
    <property type="term" value="F:DNA-binding transcription factor activity"/>
    <property type="evidence" value="ECO:0007669"/>
    <property type="project" value="InterPro"/>
</dbReference>
<feature type="domain" description="HTH marR-type" evidence="1">
    <location>
        <begin position="29"/>
        <end position="161"/>
    </location>
</feature>
<evidence type="ECO:0000259" key="1">
    <source>
        <dbReference type="PROSITE" id="PS50995"/>
    </source>
</evidence>
<dbReference type="InterPro" id="IPR039422">
    <property type="entry name" value="MarR/SlyA-like"/>
</dbReference>
<dbReference type="SMART" id="SM00347">
    <property type="entry name" value="HTH_MARR"/>
    <property type="match status" value="1"/>
</dbReference>
<dbReference type="PANTHER" id="PTHR33164">
    <property type="entry name" value="TRANSCRIPTIONAL REGULATOR, MARR FAMILY"/>
    <property type="match status" value="1"/>
</dbReference>
<reference evidence="2 3" key="5">
    <citation type="journal article" date="2010" name="Appl. Environ. Microbiol.">
        <title>phrR-like gene praR of Azorhizobium caulinodans ORS571 is essential for symbiosis with Sesbania rostrata and is involved in expression of reb genes.</title>
        <authorList>
            <person name="Akiba N."/>
            <person name="Aono T."/>
            <person name="Toyazaki H."/>
            <person name="Sato S."/>
            <person name="Oyaizu H."/>
        </authorList>
    </citation>
    <scope>NUCLEOTIDE SEQUENCE [LARGE SCALE GENOMIC DNA]</scope>
    <source>
        <strain evidence="3">ATCC 43989 / DSM 5975 / JCM 20966 / LMG 6465 / NBRC 14845 / NCIMB 13405 / ORS 571</strain>
    </source>
</reference>
<evidence type="ECO:0000313" key="2">
    <source>
        <dbReference type="EMBL" id="BAF87380.1"/>
    </source>
</evidence>
<dbReference type="STRING" id="438753.AZC_1382"/>
<dbReference type="InterPro" id="IPR036388">
    <property type="entry name" value="WH-like_DNA-bd_sf"/>
</dbReference>
<evidence type="ECO:0000313" key="3">
    <source>
        <dbReference type="Proteomes" id="UP000000270"/>
    </source>
</evidence>
<sequence>MLTRKYSSSSFLVNKEDAMLEAAPVADLTSHLGYWLRLVSNHVSHAFARKLEAEGVTVAEWVLLRELYGVPSLGPSRLADTMGLTRGAISKLADRLIRKQLVVREDRADDARAHLLALTPAGRDLVPRLAAHADTNDAAFFGHLTREERAALEGLLKTIALKRGLKAMPLA</sequence>
<keyword evidence="3" id="KW-1185">Reference proteome</keyword>
<dbReference type="HOGENOM" id="CLU_083287_4_2_5"/>
<dbReference type="KEGG" id="azc:AZC_1382"/>
<dbReference type="EMBL" id="AP009384">
    <property type="protein sequence ID" value="BAF87380.1"/>
    <property type="molecule type" value="Genomic_DNA"/>
</dbReference>
<dbReference type="PROSITE" id="PS50995">
    <property type="entry name" value="HTH_MARR_2"/>
    <property type="match status" value="1"/>
</dbReference>
<dbReference type="Gene3D" id="1.10.10.10">
    <property type="entry name" value="Winged helix-like DNA-binding domain superfamily/Winged helix DNA-binding domain"/>
    <property type="match status" value="1"/>
</dbReference>
<dbReference type="InterPro" id="IPR000835">
    <property type="entry name" value="HTH_MarR-typ"/>
</dbReference>
<dbReference type="PRINTS" id="PR00598">
    <property type="entry name" value="HTHMARR"/>
</dbReference>
<dbReference type="Proteomes" id="UP000000270">
    <property type="component" value="Chromosome"/>
</dbReference>
<protein>
    <submittedName>
        <fullName evidence="2">Transcriptional regulator</fullName>
    </submittedName>
</protein>
<reference evidence="2 3" key="6">
    <citation type="journal article" date="2011" name="Appl. Environ. Microbiol.">
        <title>Involvement of the azorhizobial chromosome partition gene (parA) in the onset of bacteroid differentiation during Sesbania rostrata stem nodule development.</title>
        <authorList>
            <person name="Liu CT."/>
            <person name="Lee KB."/>
            <person name="Wang YS."/>
            <person name="Peng MH."/>
            <person name="Lee KT."/>
            <person name="Suzuki S."/>
            <person name="Suzuki T."/>
            <person name="Oyaizu H."/>
        </authorList>
    </citation>
    <scope>NUCLEOTIDE SEQUENCE [LARGE SCALE GENOMIC DNA]</scope>
    <source>
        <strain evidence="3">ATCC 43989 / DSM 5975 / JCM 20966 / LMG 6465 / NBRC 14845 / NCIMB 13405 / ORS 571</strain>
    </source>
</reference>
<gene>
    <name evidence="2" type="primary">marR</name>
    <name evidence="2" type="ordered locus">AZC_1382</name>
</gene>
<reference evidence="2 3" key="4">
    <citation type="journal article" date="2009" name="Appl. Environ. Microbiol.">
        <title>Comparative genome-wide transcriptional profiling of Azorhizobium caulinodans ORS571 grown under free-living and symbiotic conditions.</title>
        <authorList>
            <person name="Tsukada S."/>
            <person name="Aono T."/>
            <person name="Akiba N."/>
            <person name="Lee KB."/>
            <person name="Liu CT."/>
            <person name="Toyazaki H."/>
            <person name="Oyaizu H."/>
        </authorList>
    </citation>
    <scope>NUCLEOTIDE SEQUENCE [LARGE SCALE GENOMIC DNA]</scope>
    <source>
        <strain evidence="3">ATCC 43989 / DSM 5975 / JCM 20966 / LMG 6465 / NBRC 14845 / NCIMB 13405 / ORS 571</strain>
    </source>
</reference>
<dbReference type="eggNOG" id="COG1846">
    <property type="taxonomic scope" value="Bacteria"/>
</dbReference>
<dbReference type="GO" id="GO:0006950">
    <property type="term" value="P:response to stress"/>
    <property type="evidence" value="ECO:0007669"/>
    <property type="project" value="TreeGrafter"/>
</dbReference>
<reference evidence="2 3" key="1">
    <citation type="journal article" date="2007" name="Appl. Environ. Microbiol.">
        <title>Rhizobial factors required for stem nodule maturation and maintenance in Sesbania rostrata-Azorhizobium caulinodans ORS571 symbiosis.</title>
        <authorList>
            <person name="Suzuki S."/>
            <person name="Aono T."/>
            <person name="Lee KB."/>
            <person name="Suzuki T."/>
            <person name="Liu CT."/>
            <person name="Miwa H."/>
            <person name="Wakao S."/>
            <person name="Iki T."/>
            <person name="Oyaizu H."/>
        </authorList>
    </citation>
    <scope>NUCLEOTIDE SEQUENCE [LARGE SCALE GENOMIC DNA]</scope>
    <source>
        <strain evidence="3">ATCC 43989 / DSM 5975 / JCM 20966 / LMG 6465 / NBRC 14845 / NCIMB 13405 / ORS 571</strain>
    </source>
</reference>
<dbReference type="Pfam" id="PF12802">
    <property type="entry name" value="MarR_2"/>
    <property type="match status" value="1"/>
</dbReference>
<dbReference type="PANTHER" id="PTHR33164:SF43">
    <property type="entry name" value="HTH-TYPE TRANSCRIPTIONAL REPRESSOR YETL"/>
    <property type="match status" value="1"/>
</dbReference>
<reference evidence="3" key="2">
    <citation type="submission" date="2007-04" db="EMBL/GenBank/DDBJ databases">
        <title>Complete genome sequence of the nitrogen-fixing bacterium Azorhizobium caulinodans ORS571.</title>
        <authorList>
            <person name="Lee K.B."/>
            <person name="Backer P.D."/>
            <person name="Aono T."/>
            <person name="Liu C.T."/>
            <person name="Suzuki S."/>
            <person name="Suzuki T."/>
            <person name="Kaneko T."/>
            <person name="Yamada M."/>
            <person name="Tabata S."/>
            <person name="Kupfer D.M."/>
            <person name="Najar F.Z."/>
            <person name="Wiley G.B."/>
            <person name="Roe B."/>
            <person name="Binnewies T."/>
            <person name="Ussery D."/>
            <person name="Vereecke D."/>
            <person name="Gevers D."/>
            <person name="Holsters M."/>
            <person name="Oyaizu H."/>
        </authorList>
    </citation>
    <scope>NUCLEOTIDE SEQUENCE [LARGE SCALE GENOMIC DNA]</scope>
    <source>
        <strain evidence="3">ATCC 43989 / DSM 5975 / JCM 20966 / LMG 6465 / NBRC 14845 / NCIMB 13405 / ORS 571</strain>
    </source>
</reference>
<name>A8I1I8_AZOC5</name>
<dbReference type="InterPro" id="IPR036390">
    <property type="entry name" value="WH_DNA-bd_sf"/>
</dbReference>
<accession>A8I1I8</accession>
<organism evidence="2 3">
    <name type="scientific">Azorhizobium caulinodans (strain ATCC 43989 / DSM 5975 / JCM 20966 / LMG 6465 / NBRC 14845 / NCIMB 13405 / ORS 571)</name>
    <dbReference type="NCBI Taxonomy" id="438753"/>
    <lineage>
        <taxon>Bacteria</taxon>
        <taxon>Pseudomonadati</taxon>
        <taxon>Pseudomonadota</taxon>
        <taxon>Alphaproteobacteria</taxon>
        <taxon>Hyphomicrobiales</taxon>
        <taxon>Xanthobacteraceae</taxon>
        <taxon>Azorhizobium</taxon>
    </lineage>
</organism>
<reference evidence="2 3" key="3">
    <citation type="journal article" date="2008" name="BMC Genomics">
        <title>The genome of the versatile nitrogen fixer Azorhizobium caulinodans ORS571.</title>
        <authorList>
            <person name="Lee KB."/>
            <person name="Backer P.D."/>
            <person name="Aono T."/>
            <person name="Liu CT."/>
            <person name="Suzuki S."/>
            <person name="Suzuki T."/>
            <person name="Kaneko T."/>
            <person name="Yamada M."/>
            <person name="Tabata S."/>
            <person name="Kupfer D.M."/>
            <person name="Najar F.Z."/>
            <person name="Wiley G.B."/>
            <person name="Roe B."/>
            <person name="Binnewies T.T."/>
            <person name="Ussery D.W."/>
            <person name="D'Haeze W."/>
            <person name="Herder J.D."/>
            <person name="Gevers D."/>
            <person name="Vereecke D."/>
            <person name="Holsters M."/>
            <person name="Oyaizu H."/>
        </authorList>
    </citation>
    <scope>NUCLEOTIDE SEQUENCE [LARGE SCALE GENOMIC DNA]</scope>
    <source>
        <strain evidence="3">ATCC 43989 / DSM 5975 / JCM 20966 / LMG 6465 / NBRC 14845 / NCIMB 13405 / ORS 571</strain>
    </source>
</reference>
<dbReference type="AlphaFoldDB" id="A8I1I8"/>
<proteinExistence type="predicted"/>